<dbReference type="AlphaFoldDB" id="A0AAE1MAI2"/>
<evidence type="ECO:0000256" key="1">
    <source>
        <dbReference type="SAM" id="MobiDB-lite"/>
    </source>
</evidence>
<dbReference type="PANTHER" id="PTHR36733:SF1">
    <property type="entry name" value="CELL WALL PROTEIN-RELATED"/>
    <property type="match status" value="1"/>
</dbReference>
<dbReference type="EMBL" id="JAWXYG010000013">
    <property type="protein sequence ID" value="KAK4255473.1"/>
    <property type="molecule type" value="Genomic_DNA"/>
</dbReference>
<evidence type="ECO:0000256" key="2">
    <source>
        <dbReference type="SAM" id="SignalP"/>
    </source>
</evidence>
<keyword evidence="4" id="KW-1185">Reference proteome</keyword>
<evidence type="ECO:0008006" key="5">
    <source>
        <dbReference type="Google" id="ProtNLM"/>
    </source>
</evidence>
<feature type="chain" id="PRO_5041970063" description="Cell wall protein" evidence="2">
    <location>
        <begin position="24"/>
        <end position="121"/>
    </location>
</feature>
<proteinExistence type="predicted"/>
<accession>A0AAE1MAI2</accession>
<reference evidence="3" key="1">
    <citation type="submission" date="2023-10" db="EMBL/GenBank/DDBJ databases">
        <title>Chromosome-level genome of the transformable northern wattle, Acacia crassicarpa.</title>
        <authorList>
            <person name="Massaro I."/>
            <person name="Sinha N.R."/>
            <person name="Poethig S."/>
            <person name="Leichty A.R."/>
        </authorList>
    </citation>
    <scope>NUCLEOTIDE SEQUENCE</scope>
    <source>
        <strain evidence="3">Acra3RX</strain>
        <tissue evidence="3">Leaf</tissue>
    </source>
</reference>
<feature type="compositionally biased region" description="Gly residues" evidence="1">
    <location>
        <begin position="83"/>
        <end position="92"/>
    </location>
</feature>
<feature type="region of interest" description="Disordered" evidence="1">
    <location>
        <begin position="83"/>
        <end position="121"/>
    </location>
</feature>
<gene>
    <name evidence="3" type="ORF">QN277_008472</name>
</gene>
<dbReference type="Proteomes" id="UP001293593">
    <property type="component" value="Unassembled WGS sequence"/>
</dbReference>
<keyword evidence="2" id="KW-0732">Signal</keyword>
<name>A0AAE1MAI2_9FABA</name>
<evidence type="ECO:0000313" key="4">
    <source>
        <dbReference type="Proteomes" id="UP001293593"/>
    </source>
</evidence>
<organism evidence="3 4">
    <name type="scientific">Acacia crassicarpa</name>
    <name type="common">northern wattle</name>
    <dbReference type="NCBI Taxonomy" id="499986"/>
    <lineage>
        <taxon>Eukaryota</taxon>
        <taxon>Viridiplantae</taxon>
        <taxon>Streptophyta</taxon>
        <taxon>Embryophyta</taxon>
        <taxon>Tracheophyta</taxon>
        <taxon>Spermatophyta</taxon>
        <taxon>Magnoliopsida</taxon>
        <taxon>eudicotyledons</taxon>
        <taxon>Gunneridae</taxon>
        <taxon>Pentapetalae</taxon>
        <taxon>rosids</taxon>
        <taxon>fabids</taxon>
        <taxon>Fabales</taxon>
        <taxon>Fabaceae</taxon>
        <taxon>Caesalpinioideae</taxon>
        <taxon>mimosoid clade</taxon>
        <taxon>Acacieae</taxon>
        <taxon>Acacia</taxon>
    </lineage>
</organism>
<protein>
    <recommendedName>
        <fullName evidence="5">Cell wall protein</fullName>
    </recommendedName>
</protein>
<feature type="signal peptide" evidence="2">
    <location>
        <begin position="1"/>
        <end position="23"/>
    </location>
</feature>
<sequence length="121" mass="12641">MAYKYTSSFLALVLVSNVLLATGRYIPVHVNSQTQDMKEPEWFFDSGGHAYVPGIGRVELPPKFKFPYYYPYIGGGIGAGSGPTGSGYGPGGDDTFVPNPGYEVPYPGTGGGGAPGAPAFP</sequence>
<evidence type="ECO:0000313" key="3">
    <source>
        <dbReference type="EMBL" id="KAK4255473.1"/>
    </source>
</evidence>
<dbReference type="InterPro" id="IPR034565">
    <property type="entry name" value="Put_cell_wall"/>
</dbReference>
<comment type="caution">
    <text evidence="3">The sequence shown here is derived from an EMBL/GenBank/DDBJ whole genome shotgun (WGS) entry which is preliminary data.</text>
</comment>
<dbReference type="PANTHER" id="PTHR36733">
    <property type="entry name" value="CELL WALL PROTEIN-RELATED"/>
    <property type="match status" value="1"/>
</dbReference>